<comment type="caution">
    <text evidence="1">The sequence shown here is derived from an EMBL/GenBank/DDBJ whole genome shotgun (WGS) entry which is preliminary data.</text>
</comment>
<evidence type="ECO:0000313" key="1">
    <source>
        <dbReference type="EMBL" id="GJS52788.1"/>
    </source>
</evidence>
<reference evidence="1" key="2">
    <citation type="submission" date="2022-01" db="EMBL/GenBank/DDBJ databases">
        <authorList>
            <person name="Yamashiro T."/>
            <person name="Shiraishi A."/>
            <person name="Satake H."/>
            <person name="Nakayama K."/>
        </authorList>
    </citation>
    <scope>NUCLEOTIDE SEQUENCE</scope>
</reference>
<gene>
    <name evidence="1" type="ORF">Tco_0626150</name>
</gene>
<reference evidence="1" key="1">
    <citation type="journal article" date="2022" name="Int. J. Mol. Sci.">
        <title>Draft Genome of Tanacetum Coccineum: Genomic Comparison of Closely Related Tanacetum-Family Plants.</title>
        <authorList>
            <person name="Yamashiro T."/>
            <person name="Shiraishi A."/>
            <person name="Nakayama K."/>
            <person name="Satake H."/>
        </authorList>
    </citation>
    <scope>NUCLEOTIDE SEQUENCE</scope>
</reference>
<name>A0ABQ4WIT8_9ASTR</name>
<evidence type="ECO:0000313" key="2">
    <source>
        <dbReference type="Proteomes" id="UP001151760"/>
    </source>
</evidence>
<keyword evidence="2" id="KW-1185">Reference proteome</keyword>
<dbReference type="EMBL" id="BQNB010008679">
    <property type="protein sequence ID" value="GJS52788.1"/>
    <property type="molecule type" value="Genomic_DNA"/>
</dbReference>
<sequence>MIACPLDANAFRDDAGEPRDVADVLKDAAMFLKMLPEPEKSRCNGQVVCNMRVKNSVVHMVVYDVET</sequence>
<organism evidence="1 2">
    <name type="scientific">Tanacetum coccineum</name>
    <dbReference type="NCBI Taxonomy" id="301880"/>
    <lineage>
        <taxon>Eukaryota</taxon>
        <taxon>Viridiplantae</taxon>
        <taxon>Streptophyta</taxon>
        <taxon>Embryophyta</taxon>
        <taxon>Tracheophyta</taxon>
        <taxon>Spermatophyta</taxon>
        <taxon>Magnoliopsida</taxon>
        <taxon>eudicotyledons</taxon>
        <taxon>Gunneridae</taxon>
        <taxon>Pentapetalae</taxon>
        <taxon>asterids</taxon>
        <taxon>campanulids</taxon>
        <taxon>Asterales</taxon>
        <taxon>Asteraceae</taxon>
        <taxon>Asteroideae</taxon>
        <taxon>Anthemideae</taxon>
        <taxon>Anthemidinae</taxon>
        <taxon>Tanacetum</taxon>
    </lineage>
</organism>
<accession>A0ABQ4WIT8</accession>
<protein>
    <submittedName>
        <fullName evidence="1">Uncharacterized protein</fullName>
    </submittedName>
</protein>
<dbReference type="Proteomes" id="UP001151760">
    <property type="component" value="Unassembled WGS sequence"/>
</dbReference>
<proteinExistence type="predicted"/>